<dbReference type="EMBL" id="LR721786">
    <property type="protein sequence ID" value="VVW70263.1"/>
    <property type="molecule type" value="Genomic_DNA"/>
</dbReference>
<proteinExistence type="predicted"/>
<feature type="region of interest" description="Disordered" evidence="1">
    <location>
        <begin position="1"/>
        <end position="85"/>
    </location>
</feature>
<accession>A0A5K1G500</accession>
<reference evidence="2" key="1">
    <citation type="submission" date="2019-09" db="EMBL/GenBank/DDBJ databases">
        <authorList>
            <person name="Zhang L."/>
        </authorList>
    </citation>
    <scope>NUCLEOTIDE SEQUENCE</scope>
</reference>
<name>A0A5K1G500_9MAGN</name>
<gene>
    <name evidence="2" type="ORF">NYM_LOCUS25101</name>
</gene>
<protein>
    <submittedName>
        <fullName evidence="2">Uncharacterized protein</fullName>
    </submittedName>
</protein>
<feature type="compositionally biased region" description="Acidic residues" evidence="1">
    <location>
        <begin position="52"/>
        <end position="67"/>
    </location>
</feature>
<dbReference type="AlphaFoldDB" id="A0A5K1G500"/>
<evidence type="ECO:0000313" key="2">
    <source>
        <dbReference type="EMBL" id="VVW70263.1"/>
    </source>
</evidence>
<sequence length="85" mass="8929">MTPVENIESAFIDDQAPLRRPGTSEGVAPGEGEQRGLATLQPASLAKPGGELAEETEEDEVEDDGGDDGAQNGRDHQGALVIRCR</sequence>
<evidence type="ECO:0000256" key="1">
    <source>
        <dbReference type="SAM" id="MobiDB-lite"/>
    </source>
</evidence>
<organism evidence="2">
    <name type="scientific">Nymphaea colorata</name>
    <name type="common">pocket water lily</name>
    <dbReference type="NCBI Taxonomy" id="210225"/>
    <lineage>
        <taxon>Eukaryota</taxon>
        <taxon>Viridiplantae</taxon>
        <taxon>Streptophyta</taxon>
        <taxon>Embryophyta</taxon>
        <taxon>Tracheophyta</taxon>
        <taxon>Spermatophyta</taxon>
        <taxon>Magnoliopsida</taxon>
        <taxon>Nymphaeales</taxon>
        <taxon>Nymphaeaceae</taxon>
        <taxon>Nymphaea</taxon>
    </lineage>
</organism>